<feature type="non-terminal residue" evidence="2">
    <location>
        <position position="173"/>
    </location>
</feature>
<evidence type="ECO:0000256" key="1">
    <source>
        <dbReference type="SAM" id="MobiDB-lite"/>
    </source>
</evidence>
<sequence length="173" mass="19762">FPMSESGRDPASDATLKAVKEASYELDNIVARIKKEGREVRKAIQSRVTSDESIRSDSGKEKRKEKEDRAVIRMRCVTSSLQNDGETVYTRTKRKAVLRPDMEECRLRSDPNKECNVQLRVKVSHSDDPDWTHMTILVMDQNEKLLVVLDLECRGEEARCVRINGIEATPDRA</sequence>
<dbReference type="EMBL" id="BTSY01000002">
    <property type="protein sequence ID" value="GMT15468.1"/>
    <property type="molecule type" value="Genomic_DNA"/>
</dbReference>
<dbReference type="AlphaFoldDB" id="A0AAV5V8E0"/>
<proteinExistence type="predicted"/>
<accession>A0AAV5V8E0</accession>
<feature type="compositionally biased region" description="Basic and acidic residues" evidence="1">
    <location>
        <begin position="49"/>
        <end position="68"/>
    </location>
</feature>
<evidence type="ECO:0000313" key="3">
    <source>
        <dbReference type="Proteomes" id="UP001432322"/>
    </source>
</evidence>
<gene>
    <name evidence="2" type="ORF">PFISCL1PPCAC_6765</name>
</gene>
<name>A0AAV5V8E0_9BILA</name>
<dbReference type="Proteomes" id="UP001432322">
    <property type="component" value="Unassembled WGS sequence"/>
</dbReference>
<evidence type="ECO:0000313" key="2">
    <source>
        <dbReference type="EMBL" id="GMT15468.1"/>
    </source>
</evidence>
<feature type="non-terminal residue" evidence="2">
    <location>
        <position position="1"/>
    </location>
</feature>
<comment type="caution">
    <text evidence="2">The sequence shown here is derived from an EMBL/GenBank/DDBJ whole genome shotgun (WGS) entry which is preliminary data.</text>
</comment>
<organism evidence="2 3">
    <name type="scientific">Pristionchus fissidentatus</name>
    <dbReference type="NCBI Taxonomy" id="1538716"/>
    <lineage>
        <taxon>Eukaryota</taxon>
        <taxon>Metazoa</taxon>
        <taxon>Ecdysozoa</taxon>
        <taxon>Nematoda</taxon>
        <taxon>Chromadorea</taxon>
        <taxon>Rhabditida</taxon>
        <taxon>Rhabditina</taxon>
        <taxon>Diplogasteromorpha</taxon>
        <taxon>Diplogasteroidea</taxon>
        <taxon>Neodiplogasteridae</taxon>
        <taxon>Pristionchus</taxon>
    </lineage>
</organism>
<keyword evidence="3" id="KW-1185">Reference proteome</keyword>
<protein>
    <submittedName>
        <fullName evidence="2">Uncharacterized protein</fullName>
    </submittedName>
</protein>
<feature type="region of interest" description="Disordered" evidence="1">
    <location>
        <begin position="40"/>
        <end position="68"/>
    </location>
</feature>
<reference evidence="2" key="1">
    <citation type="submission" date="2023-10" db="EMBL/GenBank/DDBJ databases">
        <title>Genome assembly of Pristionchus species.</title>
        <authorList>
            <person name="Yoshida K."/>
            <person name="Sommer R.J."/>
        </authorList>
    </citation>
    <scope>NUCLEOTIDE SEQUENCE</scope>
    <source>
        <strain evidence="2">RS5133</strain>
    </source>
</reference>